<protein>
    <submittedName>
        <fullName evidence="1">Uncharacterized protein</fullName>
    </submittedName>
</protein>
<evidence type="ECO:0000313" key="2">
    <source>
        <dbReference type="Proteomes" id="UP000078541"/>
    </source>
</evidence>
<dbReference type="AlphaFoldDB" id="A0A195EXS7"/>
<keyword evidence="2" id="KW-1185">Reference proteome</keyword>
<dbReference type="EMBL" id="KQ981914">
    <property type="protein sequence ID" value="KYN33090.1"/>
    <property type="molecule type" value="Genomic_DNA"/>
</dbReference>
<proteinExistence type="predicted"/>
<sequence length="58" mass="6844">MRVSGSPRCYISHRRIRFRLLQRLLRSSGMPAIEFACYVKATRVRQCRDLDRGCSLEQ</sequence>
<accession>A0A195EXS7</accession>
<organism evidence="1 2">
    <name type="scientific">Trachymyrmex septentrionalis</name>
    <dbReference type="NCBI Taxonomy" id="34720"/>
    <lineage>
        <taxon>Eukaryota</taxon>
        <taxon>Metazoa</taxon>
        <taxon>Ecdysozoa</taxon>
        <taxon>Arthropoda</taxon>
        <taxon>Hexapoda</taxon>
        <taxon>Insecta</taxon>
        <taxon>Pterygota</taxon>
        <taxon>Neoptera</taxon>
        <taxon>Endopterygota</taxon>
        <taxon>Hymenoptera</taxon>
        <taxon>Apocrita</taxon>
        <taxon>Aculeata</taxon>
        <taxon>Formicoidea</taxon>
        <taxon>Formicidae</taxon>
        <taxon>Myrmicinae</taxon>
        <taxon>Trachymyrmex</taxon>
    </lineage>
</organism>
<name>A0A195EXS7_9HYME</name>
<evidence type="ECO:0000313" key="1">
    <source>
        <dbReference type="EMBL" id="KYN33090.1"/>
    </source>
</evidence>
<reference evidence="1 2" key="1">
    <citation type="submission" date="2016-03" db="EMBL/GenBank/DDBJ databases">
        <title>Trachymyrmex septentrionalis WGS genome.</title>
        <authorList>
            <person name="Nygaard S."/>
            <person name="Hu H."/>
            <person name="Boomsma J."/>
            <person name="Zhang G."/>
        </authorList>
    </citation>
    <scope>NUCLEOTIDE SEQUENCE [LARGE SCALE GENOMIC DNA]</scope>
    <source>
        <strain evidence="1">Tsep2-gDNA-1</strain>
        <tissue evidence="1">Whole body</tissue>
    </source>
</reference>
<dbReference type="Proteomes" id="UP000078541">
    <property type="component" value="Unassembled WGS sequence"/>
</dbReference>
<gene>
    <name evidence="1" type="ORF">ALC56_12566</name>
</gene>